<dbReference type="AlphaFoldDB" id="M3BP63"/>
<feature type="compositionally biased region" description="Acidic residues" evidence="1">
    <location>
        <begin position="1"/>
        <end position="18"/>
    </location>
</feature>
<dbReference type="Gene3D" id="3.30.70.330">
    <property type="match status" value="1"/>
</dbReference>
<feature type="region of interest" description="Disordered" evidence="1">
    <location>
        <begin position="226"/>
        <end position="295"/>
    </location>
</feature>
<dbReference type="InterPro" id="IPR035979">
    <property type="entry name" value="RBD_domain_sf"/>
</dbReference>
<keyword evidence="3" id="KW-1185">Reference proteome</keyword>
<evidence type="ECO:0008006" key="4">
    <source>
        <dbReference type="Google" id="ProtNLM"/>
    </source>
</evidence>
<dbReference type="GO" id="GO:0005634">
    <property type="term" value="C:nucleus"/>
    <property type="evidence" value="ECO:0007669"/>
    <property type="project" value="UniProtKB-SubCell"/>
</dbReference>
<dbReference type="eggNOG" id="ENOG502S7DD">
    <property type="taxonomic scope" value="Eukaryota"/>
</dbReference>
<feature type="compositionally biased region" description="Low complexity" evidence="1">
    <location>
        <begin position="91"/>
        <end position="109"/>
    </location>
</feature>
<dbReference type="EMBL" id="KB456272">
    <property type="protein sequence ID" value="EMF07948.1"/>
    <property type="molecule type" value="Genomic_DNA"/>
</dbReference>
<accession>M3BP63</accession>
<feature type="compositionally biased region" description="Gly residues" evidence="1">
    <location>
        <begin position="250"/>
        <end position="284"/>
    </location>
</feature>
<feature type="compositionally biased region" description="Gly residues" evidence="1">
    <location>
        <begin position="355"/>
        <end position="370"/>
    </location>
</feature>
<feature type="compositionally biased region" description="Low complexity" evidence="1">
    <location>
        <begin position="371"/>
        <end position="388"/>
    </location>
</feature>
<organism evidence="2 3">
    <name type="scientific">Sphaerulina musiva (strain SO2202)</name>
    <name type="common">Poplar stem canker fungus</name>
    <name type="synonym">Septoria musiva</name>
    <dbReference type="NCBI Taxonomy" id="692275"/>
    <lineage>
        <taxon>Eukaryota</taxon>
        <taxon>Fungi</taxon>
        <taxon>Dikarya</taxon>
        <taxon>Ascomycota</taxon>
        <taxon>Pezizomycotina</taxon>
        <taxon>Dothideomycetes</taxon>
        <taxon>Dothideomycetidae</taxon>
        <taxon>Mycosphaerellales</taxon>
        <taxon>Mycosphaerellaceae</taxon>
        <taxon>Sphaerulina</taxon>
    </lineage>
</organism>
<feature type="region of interest" description="Disordered" evidence="1">
    <location>
        <begin position="1"/>
        <end position="118"/>
    </location>
</feature>
<dbReference type="GO" id="GO:0006397">
    <property type="term" value="P:mRNA processing"/>
    <property type="evidence" value="ECO:0007669"/>
    <property type="project" value="UniProtKB-KW"/>
</dbReference>
<evidence type="ECO:0000256" key="1">
    <source>
        <dbReference type="SAM" id="MobiDB-lite"/>
    </source>
</evidence>
<feature type="compositionally biased region" description="Low complexity" evidence="1">
    <location>
        <begin position="19"/>
        <end position="30"/>
    </location>
</feature>
<evidence type="ECO:0000313" key="3">
    <source>
        <dbReference type="Proteomes" id="UP000016931"/>
    </source>
</evidence>
<dbReference type="InterPro" id="IPR012677">
    <property type="entry name" value="Nucleotide-bd_a/b_plait_sf"/>
</dbReference>
<feature type="compositionally biased region" description="Low complexity" evidence="1">
    <location>
        <begin position="285"/>
        <end position="295"/>
    </location>
</feature>
<feature type="compositionally biased region" description="Basic and acidic residues" evidence="1">
    <location>
        <begin position="80"/>
        <end position="90"/>
    </location>
</feature>
<dbReference type="PANTHER" id="PTHR23204">
    <property type="entry name" value="CLEAVAGE AND POLYADENYLATION SPECIFIC FACTOR"/>
    <property type="match status" value="1"/>
</dbReference>
<dbReference type="STRING" id="692275.M3BP63"/>
<feature type="compositionally biased region" description="Low complexity" evidence="1">
    <location>
        <begin position="45"/>
        <end position="60"/>
    </location>
</feature>
<name>M3BP63_SPHMS</name>
<proteinExistence type="predicted"/>
<dbReference type="RefSeq" id="XP_016756069.1">
    <property type="nucleotide sequence ID" value="XM_016907349.1"/>
</dbReference>
<dbReference type="HOGENOM" id="CLU_033916_1_1_1"/>
<evidence type="ECO:0000313" key="2">
    <source>
        <dbReference type="EMBL" id="EMF07948.1"/>
    </source>
</evidence>
<sequence>MSGEDDTFDLDIYGDEENQQQQQQQQQQQEENPEDRIDFGDDSYDQNGNADDAQPDANAAIKEDASPNQTAAAAAGQKRKAPDDGYDDHQNTTNATAAAAAPSNSATSSVRPTSSAATAQVDPNATLALKLSELHWWTTEEDLRSFCATAGVESELVDIAFGEHKINGKSRGEAYLEFSSREACSAVKKAVEARDEPVKQEDGKVALEGKRKNQFQVWYADQRLGNPFKGRDSGQATKKDAGAYNSAPVRGGGYQGARGGGFQPRGGFQSRGGGGGFQSRGGGYQQQQNPQAFGMNGAGGGAAGFGNAYGAANPMMGGMMANPMMAMGMGFRGGFGGAGMMGGGGGMRGNFNARGGGYGGFRGGFQGGQGFQQQQQGGFQQQQQQGYGMQTGGANKRPRQE</sequence>
<dbReference type="CDD" id="cd12372">
    <property type="entry name" value="RRM_CFIm68_CFIm59"/>
    <property type="match status" value="1"/>
</dbReference>
<dbReference type="InterPro" id="IPR034772">
    <property type="entry name" value="CPSF6/7"/>
</dbReference>
<dbReference type="OMA" id="WNTDDDI"/>
<dbReference type="GeneID" id="27904486"/>
<gene>
    <name evidence="2" type="ORF">SEPMUDRAFT_152282</name>
</gene>
<feature type="compositionally biased region" description="Basic and acidic residues" evidence="1">
    <location>
        <begin position="229"/>
        <end position="241"/>
    </location>
</feature>
<reference evidence="2 3" key="1">
    <citation type="journal article" date="2012" name="PLoS Pathog.">
        <title>Diverse lifestyles and strategies of plant pathogenesis encoded in the genomes of eighteen Dothideomycetes fungi.</title>
        <authorList>
            <person name="Ohm R.A."/>
            <person name="Feau N."/>
            <person name="Henrissat B."/>
            <person name="Schoch C.L."/>
            <person name="Horwitz B.A."/>
            <person name="Barry K.W."/>
            <person name="Condon B.J."/>
            <person name="Copeland A.C."/>
            <person name="Dhillon B."/>
            <person name="Glaser F."/>
            <person name="Hesse C.N."/>
            <person name="Kosti I."/>
            <person name="LaButti K."/>
            <person name="Lindquist E.A."/>
            <person name="Lucas S."/>
            <person name="Salamov A.A."/>
            <person name="Bradshaw R.E."/>
            <person name="Ciuffetti L."/>
            <person name="Hamelin R.C."/>
            <person name="Kema G.H.J."/>
            <person name="Lawrence C."/>
            <person name="Scott J.A."/>
            <person name="Spatafora J.W."/>
            <person name="Turgeon B.G."/>
            <person name="de Wit P.J.G.M."/>
            <person name="Zhong S."/>
            <person name="Goodwin S.B."/>
            <person name="Grigoriev I.V."/>
        </authorList>
    </citation>
    <scope>NUCLEOTIDE SEQUENCE [LARGE SCALE GENOMIC DNA]</scope>
    <source>
        <strain evidence="2 3">SO2202</strain>
    </source>
</reference>
<dbReference type="OrthoDB" id="10065185at2759"/>
<feature type="region of interest" description="Disordered" evidence="1">
    <location>
        <begin position="355"/>
        <end position="401"/>
    </location>
</feature>
<dbReference type="Proteomes" id="UP000016931">
    <property type="component" value="Unassembled WGS sequence"/>
</dbReference>
<dbReference type="GO" id="GO:0003676">
    <property type="term" value="F:nucleic acid binding"/>
    <property type="evidence" value="ECO:0007669"/>
    <property type="project" value="InterPro"/>
</dbReference>
<dbReference type="SUPFAM" id="SSF54928">
    <property type="entry name" value="RNA-binding domain, RBD"/>
    <property type="match status" value="1"/>
</dbReference>
<protein>
    <recommendedName>
        <fullName evidence="4">RRM domain-containing protein</fullName>
    </recommendedName>
</protein>